<evidence type="ECO:0000256" key="2">
    <source>
        <dbReference type="ARBA" id="ARBA00004382"/>
    </source>
</evidence>
<evidence type="ECO:0000313" key="12">
    <source>
        <dbReference type="Proteomes" id="UP000001036"/>
    </source>
</evidence>
<dbReference type="GO" id="GO:0005886">
    <property type="term" value="C:plasma membrane"/>
    <property type="evidence" value="ECO:0007669"/>
    <property type="project" value="UniProtKB-SubCell"/>
</dbReference>
<evidence type="ECO:0000313" key="11">
    <source>
        <dbReference type="EMBL" id="ACE84984.1"/>
    </source>
</evidence>
<evidence type="ECO:0000256" key="9">
    <source>
        <dbReference type="ARBA" id="ARBA00023136"/>
    </source>
</evidence>
<feature type="transmembrane region" description="Helical" evidence="10">
    <location>
        <begin position="7"/>
        <end position="29"/>
    </location>
</feature>
<keyword evidence="9 10" id="KW-0472">Membrane</keyword>
<evidence type="ECO:0000256" key="4">
    <source>
        <dbReference type="ARBA" id="ARBA00015384"/>
    </source>
</evidence>
<keyword evidence="6" id="KW-0735">Signal-anchor</keyword>
<evidence type="ECO:0000256" key="5">
    <source>
        <dbReference type="ARBA" id="ARBA00022692"/>
    </source>
</evidence>
<dbReference type="InterPro" id="IPR023471">
    <property type="entry name" value="CtaG/Cox11_dom_sf"/>
</dbReference>
<dbReference type="InterPro" id="IPR007533">
    <property type="entry name" value="Cyt_c_oxidase_assmbl_CtaG"/>
</dbReference>
<dbReference type="OrthoDB" id="9804841at2"/>
<dbReference type="PIRSF" id="PIRSF005413">
    <property type="entry name" value="COX11"/>
    <property type="match status" value="1"/>
</dbReference>
<dbReference type="GO" id="GO:0005507">
    <property type="term" value="F:copper ion binding"/>
    <property type="evidence" value="ECO:0007669"/>
    <property type="project" value="InterPro"/>
</dbReference>
<dbReference type="NCBIfam" id="NF003465">
    <property type="entry name" value="PRK05089.1"/>
    <property type="match status" value="1"/>
</dbReference>
<dbReference type="Proteomes" id="UP000001036">
    <property type="component" value="Chromosome"/>
</dbReference>
<dbReference type="PANTHER" id="PTHR21320:SF3">
    <property type="entry name" value="CYTOCHROME C OXIDASE ASSEMBLY PROTEIN COX11, MITOCHONDRIAL-RELATED"/>
    <property type="match status" value="1"/>
</dbReference>
<protein>
    <recommendedName>
        <fullName evidence="4">Cytochrome c oxidase assembly protein CtaG</fullName>
    </recommendedName>
</protein>
<dbReference type="HOGENOM" id="CLU_045000_5_2_6"/>
<evidence type="ECO:0000256" key="3">
    <source>
        <dbReference type="ARBA" id="ARBA00009620"/>
    </source>
</evidence>
<dbReference type="eggNOG" id="COG3175">
    <property type="taxonomic scope" value="Bacteria"/>
</dbReference>
<proteinExistence type="inferred from homology"/>
<dbReference type="Pfam" id="PF04442">
    <property type="entry name" value="CtaG_Cox11"/>
    <property type="match status" value="1"/>
</dbReference>
<comment type="similarity">
    <text evidence="3">Belongs to the COX11/CtaG family.</text>
</comment>
<evidence type="ECO:0000256" key="1">
    <source>
        <dbReference type="ARBA" id="ARBA00004007"/>
    </source>
</evidence>
<keyword evidence="7 10" id="KW-1133">Transmembrane helix</keyword>
<evidence type="ECO:0000256" key="10">
    <source>
        <dbReference type="SAM" id="Phobius"/>
    </source>
</evidence>
<dbReference type="Gene3D" id="2.60.370.10">
    <property type="entry name" value="Ctag/Cox11"/>
    <property type="match status" value="1"/>
</dbReference>
<gene>
    <name evidence="11" type="primary">coxG</name>
    <name evidence="11" type="ordered locus">CJA_0867</name>
</gene>
<comment type="function">
    <text evidence="1">Exerts its effect at some terminal stage of cytochrome c oxidase synthesis, probably by being involved in the insertion of the copper B into subunit I.</text>
</comment>
<organism evidence="11 12">
    <name type="scientific">Cellvibrio japonicus (strain Ueda107)</name>
    <name type="common">Pseudomonas fluorescens subsp. cellulosa</name>
    <dbReference type="NCBI Taxonomy" id="498211"/>
    <lineage>
        <taxon>Bacteria</taxon>
        <taxon>Pseudomonadati</taxon>
        <taxon>Pseudomonadota</taxon>
        <taxon>Gammaproteobacteria</taxon>
        <taxon>Cellvibrionales</taxon>
        <taxon>Cellvibrionaceae</taxon>
        <taxon>Cellvibrio</taxon>
    </lineage>
</organism>
<dbReference type="PANTHER" id="PTHR21320">
    <property type="entry name" value="CYTOCHROME C OXIDASE ASSEMBLY PROTEIN COX11-RELATED"/>
    <property type="match status" value="1"/>
</dbReference>
<comment type="subcellular location">
    <subcellularLocation>
        <location evidence="2">Cell inner membrane</location>
        <topology evidence="2">Single-pass type II membrane protein</topology>
        <orientation evidence="2">Periplasmic side</orientation>
    </subcellularLocation>
</comment>
<dbReference type="SUPFAM" id="SSF110111">
    <property type="entry name" value="Ctag/Cox11"/>
    <property type="match status" value="1"/>
</dbReference>
<name>B3PKW0_CELJU</name>
<evidence type="ECO:0000256" key="7">
    <source>
        <dbReference type="ARBA" id="ARBA00022989"/>
    </source>
</evidence>
<keyword evidence="5 10" id="KW-0812">Transmembrane</keyword>
<dbReference type="EMBL" id="CP000934">
    <property type="protein sequence ID" value="ACE84984.1"/>
    <property type="molecule type" value="Genomic_DNA"/>
</dbReference>
<evidence type="ECO:0000256" key="8">
    <source>
        <dbReference type="ARBA" id="ARBA00023008"/>
    </source>
</evidence>
<dbReference type="KEGG" id="cja:CJA_0867"/>
<accession>B3PKW0</accession>
<dbReference type="RefSeq" id="WP_012486528.1">
    <property type="nucleotide sequence ID" value="NC_010995.1"/>
</dbReference>
<keyword evidence="8" id="KW-0186">Copper</keyword>
<dbReference type="STRING" id="498211.CJA_0867"/>
<reference evidence="11 12" key="1">
    <citation type="journal article" date="2008" name="J. Bacteriol.">
        <title>Insights into plant cell wall degradation from the genome sequence of the soil bacterium Cellvibrio japonicus.</title>
        <authorList>
            <person name="Deboy R.T."/>
            <person name="Mongodin E.F."/>
            <person name="Fouts D.E."/>
            <person name="Tailford L.E."/>
            <person name="Khouri H."/>
            <person name="Emerson J.B."/>
            <person name="Mohamoud Y."/>
            <person name="Watkins K."/>
            <person name="Henrissat B."/>
            <person name="Gilbert H.J."/>
            <person name="Nelson K.E."/>
        </authorList>
    </citation>
    <scope>NUCLEOTIDE SEQUENCE [LARGE SCALE GENOMIC DNA]</scope>
    <source>
        <strain evidence="11 12">Ueda107</strain>
    </source>
</reference>
<keyword evidence="12" id="KW-1185">Reference proteome</keyword>
<sequence length="175" mass="19514">MSKHTALVYKLLLACTVMFAFGFALVPLYDVFCRYTGLNGKTDNTPAVASKRIDGSRKIHVEFIANIDSGMPWNFEPDIAQVDVNPGQVKVVSYLAVNHADEAMVGRAVPSVSPGQAAKYFKKIECFCFVEQPLDAGQEKHMPVQFYIDADIPEEFNTITLSYRMYPVNPQMASH</sequence>
<dbReference type="AlphaFoldDB" id="B3PKW0"/>
<evidence type="ECO:0000256" key="6">
    <source>
        <dbReference type="ARBA" id="ARBA00022968"/>
    </source>
</evidence>